<dbReference type="Pfam" id="PF24987">
    <property type="entry name" value="HEAT_EF3_N"/>
    <property type="match status" value="1"/>
</dbReference>
<gene>
    <name evidence="3" type="ORF">PRSY57_1304300</name>
</gene>
<dbReference type="GO" id="GO:0034198">
    <property type="term" value="P:cellular response to amino acid starvation"/>
    <property type="evidence" value="ECO:0007669"/>
    <property type="project" value="TreeGrafter"/>
</dbReference>
<comment type="caution">
    <text evidence="3">The sequence shown here is derived from an EMBL/GenBank/DDBJ whole genome shotgun (WGS) entry which is preliminary data.</text>
</comment>
<dbReference type="GO" id="GO:0019887">
    <property type="term" value="F:protein kinase regulator activity"/>
    <property type="evidence" value="ECO:0007669"/>
    <property type="project" value="TreeGrafter"/>
</dbReference>
<dbReference type="PROSITE" id="PS00018">
    <property type="entry name" value="EF_HAND_1"/>
    <property type="match status" value="1"/>
</dbReference>
<accession>A0A151L697</accession>
<evidence type="ECO:0000313" key="3">
    <source>
        <dbReference type="EMBL" id="KYN94494.1"/>
    </source>
</evidence>
<protein>
    <recommendedName>
        <fullName evidence="5">Translational activator GCN1</fullName>
    </recommendedName>
</protein>
<dbReference type="PANTHER" id="PTHR23346">
    <property type="entry name" value="TRANSLATIONAL ACTIVATOR GCN1-RELATED"/>
    <property type="match status" value="1"/>
</dbReference>
<dbReference type="Gene3D" id="1.25.10.10">
    <property type="entry name" value="Leucine-rich Repeat Variant"/>
    <property type="match status" value="3"/>
</dbReference>
<dbReference type="RefSeq" id="XP_012764433.2">
    <property type="nucleotide sequence ID" value="XM_012908979.2"/>
</dbReference>
<organism evidence="3 4">
    <name type="scientific">Plasmodium reichenowi</name>
    <dbReference type="NCBI Taxonomy" id="5854"/>
    <lineage>
        <taxon>Eukaryota</taxon>
        <taxon>Sar</taxon>
        <taxon>Alveolata</taxon>
        <taxon>Apicomplexa</taxon>
        <taxon>Aconoidasida</taxon>
        <taxon>Haemosporida</taxon>
        <taxon>Plasmodiidae</taxon>
        <taxon>Plasmodium</taxon>
        <taxon>Plasmodium (Laverania)</taxon>
    </lineage>
</organism>
<reference evidence="3 4" key="1">
    <citation type="journal article" date="2016" name="Nat. Commun.">
        <title>Genomes of cryptic chimpanzee Plasmodium species reveal key evolutionary events leading to human malaria.</title>
        <authorList>
            <person name="Sundararaman S.A."/>
            <person name="Plenderleith L.J."/>
            <person name="Liu W."/>
            <person name="Loy D.E."/>
            <person name="Learn G.H."/>
            <person name="Li Y."/>
            <person name="Shaw K.S."/>
            <person name="Ayouba A."/>
            <person name="Peeters M."/>
            <person name="Speede S."/>
            <person name="Shaw G.M."/>
            <person name="Bushman F.D."/>
            <person name="Brisson D."/>
            <person name="Rayner J.C."/>
            <person name="Sharp P.M."/>
            <person name="Hahn B.H."/>
        </authorList>
    </citation>
    <scope>NUCLEOTIDE SEQUENCE [LARGE SCALE GENOMIC DNA]</scope>
    <source>
        <strain evidence="3 4">SY57</strain>
    </source>
</reference>
<keyword evidence="1" id="KW-0677">Repeat</keyword>
<dbReference type="PANTHER" id="PTHR23346:SF7">
    <property type="entry name" value="STALLED RIBOSOME SENSOR GCN1"/>
    <property type="match status" value="1"/>
</dbReference>
<dbReference type="GO" id="GO:0005829">
    <property type="term" value="C:cytosol"/>
    <property type="evidence" value="ECO:0007669"/>
    <property type="project" value="TreeGrafter"/>
</dbReference>
<dbReference type="InterPro" id="IPR016024">
    <property type="entry name" value="ARM-type_fold"/>
</dbReference>
<dbReference type="GeneID" id="24532621"/>
<dbReference type="GO" id="GO:0006417">
    <property type="term" value="P:regulation of translation"/>
    <property type="evidence" value="ECO:0007669"/>
    <property type="project" value="TreeGrafter"/>
</dbReference>
<dbReference type="EMBL" id="LVLA01000014">
    <property type="protein sequence ID" value="KYN94494.1"/>
    <property type="molecule type" value="Genomic_DNA"/>
</dbReference>
<evidence type="ECO:0000256" key="2">
    <source>
        <dbReference type="SAM" id="MobiDB-lite"/>
    </source>
</evidence>
<evidence type="ECO:0000256" key="1">
    <source>
        <dbReference type="ARBA" id="ARBA00022737"/>
    </source>
</evidence>
<sequence length="3552" mass="421384">MEDQFNHMNEFFQFLYSDKKKVKNDDIENIKNYMEDVILNEKEKEEEFYECVNLLFFTNNRRYIKSHISMCLYYLSMLVYNINKEDGNDDMIKKKIYTYILKRIGDGKSLSYYDRCILCKRFFIFCSNNNNIIEELKGNKDFYLLFSNCLTFLNSLFYTDEKIIKLNKKFKRMKKDIINKLVHNILRQNICHLDVDKSNKKLVIFNNNNNNNNNSNEIASYNINNTSNECNENLKYFVSIFINETYRSYLIIECISLFLYTYGHLLNDEKYKMLCIENFENLFFQNLLNTNKSIPIKFIKCFKYIFEHTRNENIFDLILKQYNRYDEIALINSLSFYYYNKHLFNKIHFYKLLDIVINIKKKEKEKNIDDSVNNMIYFICLYKLHLHNEHTGALKYLFEENKKMNIIKFNEKIIFLKTIKFLLSNEKIEDIKIIILSYKDMIINFLKNDLNENIKLEALNMIQELCYILRNDKDIYNTFSNIICDILDKYGKNNDKFLYYILLFYIHNVNIIEVNEKFLTLIKNVFNLCVTKQILKHLYGMNMLLFLLLKDRNANDKNLKNIDTYMNDVMDRSVYNNSGEGGEVFYMYSMKEIRKIPLNKFFYYVYSFVLLSFFKSKEITKILSDYINNLNENILSFLCFDKMIDGNLHDELLLGEGSKNMINKKMSVPTNTSKNTITKEKSKQTNNNNNNNNKNKNNTNNIFSDKNHLMDKLNNIVFILLLSLLHYMEEKNKKFELKKKKRKTLGTHFISLKMNDVLIKQTEDDQNNINNIYQFNYNKEYEYYVEKFEELLHNLLLEKNIYQLLLYTFYKYLYIYWVEETYNYRNPYILKRFLLYLYEYLLKISMTVCEKQNCYTLILLCCCHPLLFYKNINNYKSQKKFKNKLLRTLIIPNIHLDNVIQFLLNGINYYSNDLHKLLCYNLIDMLYLWNHASGDNNNYNNNNNNNDDDDDDDDDNYLDKKEIIYSLDERKKKLQEMINKFIDMLDDKGVQSIKDDDIEICKVPWDVLYVDRNIYQPTIIVESKNIKRDKFLVSTYGEETADLIMEEELNKKKKANTNKGVNINTSKSLGVNKNVGNNNNLLNKSLKDNKSNKNRGLTKDELQIEEIKNQNEIRKNVFEIIEKNKYILNCLQKLSSIDDIYDTKYMNLFIKKIMILLKNDLTTRYTQAYVNIIIDNLISTNMLKCKKNITRCLYKISKYNKADESALLIFRSFNMNERISYMLTLFLFPIIFHSINMINDKQIILNILKTLDILLKTKTEINDVDALKCLQISYSKFDDIDVELESFLNNFNSYLLNNKNIITLLEFCITQNKVRRMIILKSLYNYVTHNLDIDDTHTNYGNSVSFKGLDVFRNDERICMYLHIYKNDNESDTQNYCNVMISKLGWENTPIEQYKLIDMLQKECLDLQNMICETLVESTDRNKIKDLFLQLTSKYITFKEYGKIGVLKTIENLAKQYYIICIDDVEFILNFLLGLCLEDKNDISKIKEYVIMCGTCLINSYNEYLVKYKNKNKHNNEHVIYTKKNNKKNSMNEPYFDSDDDSCYEDSYESDRICNKGQKNKNINKKKIGQKQINKELEESFKRIYNVLNKYQDNKKSKNKNVLDLIIVIFYGCLGSNLKKESLELLNKLIEQMLHKDTDNFTQIEISSIIPKFIDNLKNGNDTCSDEMNGDDIINGDETVNGNETINGNVKNNNVKSGNNNNNTSQMIKQLNKLKGNKNNLEKTNGNINMMSLTNSNKKMNEKGTSKGGLTNRNNNKNKQNIDNCLIYLDEYDVDIFLEKIFNLIFSTNKELRIRKGCCLLLGSVIKAHGMDFFRRYNILEKINDNIHSEDINKRQSFYLSYGCLFKVLKYRFEPYIMKNFNLLLECYNDSVNNIKVLGINVIEDILNDIGPYGMKKMLPMILLNLKTSSIKSKNIISYLDTLYLIICKYDILKFVDNMTLVNLVNLLCDLVSETNIKVKEICIKIFNKLEKYITNEELKNISRQILLCIYSPNDNHLNDFLDIFLSIHFKYKIDNIGLCLLFPIFKKGINNIRLEIKKKSLQIFYFLIYLVHDHSLFIIYFNSLFSILILLLNDAIPEIRYLTARSIGNISQFLDMNQKLFYIQHIFHILISTSSSVEKSGVALCLSSILSKSPEKVADNFISKIIHMIDVKKYMQMKLKRGNVCVGKDKVDVSRKKEVGVKKSKLKRMKYNKGHVRNGGVDKGEYYDDDDDDDNEKEDYDDDDIEKEDGDDNEDGVDREDYYDDNDSVEKEDYYYDDGDDYEEDEDEDEEEDDHENNYNDDTFEIEDQDDYDFEGDDDEYDNEYNARGNRKYKNREYRSNGVNDDSDDQGVEYDEEEEEEDENDNEEEDDEEDLFEMYSDEESDCDYYEIINNKDNDKRLYYLNGHYLMDKNEKNEYIIKVDENLCNWKLIYDKNMISSASSKEGLIGFFIYMPECEERYTEKFLKKILQKLILCLNDTNENVRDITLRACKILISIYSKNNTSLILKYIENKIYNNYWRIRKDCVILLNVLIEKNLQINKEERDFELLNTLHERFYFMLSIICIMKNDKNINVRQTAYTIYKNFVNKKLLQDMCSILLKKITQNLSSKNNFKQLISALSLGDLVYKTDARQLESILEHMVNEFKTTKFISIKKGISLGFYEIFSKNKYDNLIINHIHNIIHMIKELACHQNTSDKIKLLSSLLKNIDSSVLKNIINEIFDNVLETPTTSMKYFTSKHHVHFKSIKIFLHVHTELVLDFIIHHVFKPPYDACKLKLISYISYAKTAVSKTIFPKIIRIFINLILHNLNRLKEIHEIDIKNYAFILSSFKEENKEQCKDGHVKENIEENIKENIKENTNENKNECTYNNDNINDYKINNSLIFNEKEKCKNNNITTKNSFYNNIEHSNVTQNRSEPFYEIDMDMKDITKCLKDFLRNINERNIDVFIESLLSELKLYSSKSDLSYNSLCRTYESLKLEDDKKKTQESADKLKRYFIIHDKNNLSELSYLEYKEENGKIREIILSILKYLLDIINNEDISVLVSNENLTSTQDSINNIDKQKNIIKNINKKKNIYVYKKMYLLNIQRIEMYINALSNYTFVDINRNVLEISSIIYIYLIELIKKLEDNYSYAIIFHDIINKYCTDNNLNDITHDKYEIVGLNLCKPLFSSLMNMFTNVILLSNNTDVKIKAIDIIRKLFIYTNINISRPFMLKISGILIRILTNKFIEQAKFYIFSTFEVIIKKASDYVKPLIPQLQTCIIKSLNNENLKNQIIHILNIISEKKLSRVDLLINDLLNNINVQINLQISITILMILSNILNNGDINIKNILIKIINCVKPLFNHTNKDVSFYSTKIYILLIFLHIPKKKEYLEPIVSFKNILDTTSYYFLLHISEINNVYDILKKENFIDTFKEIYLHMIKEEVNSLQNICYQIFYNLTKYNYDNNDCYLFLYSMINLLKLPTFIMISIEIHRYYFKAVKNIFKKRNDIYKENVKNFMIIMDNILLALFNNIPAFKLLGESCTKCVLEMNDENQYKNKLEFLKENMESKKFNQLLEYINRVLIKKSNVISDSD</sequence>
<proteinExistence type="predicted"/>
<dbReference type="InterPro" id="IPR018247">
    <property type="entry name" value="EF_Hand_1_Ca_BS"/>
</dbReference>
<feature type="compositionally biased region" description="Acidic residues" evidence="2">
    <location>
        <begin position="2256"/>
        <end position="2276"/>
    </location>
</feature>
<dbReference type="SUPFAM" id="SSF48371">
    <property type="entry name" value="ARM repeat"/>
    <property type="match status" value="2"/>
</dbReference>
<feature type="compositionally biased region" description="Acidic residues" evidence="2">
    <location>
        <begin position="2283"/>
        <end position="2304"/>
    </location>
</feature>
<feature type="region of interest" description="Disordered" evidence="2">
    <location>
        <begin position="2195"/>
        <end position="2353"/>
    </location>
</feature>
<feature type="region of interest" description="Disordered" evidence="2">
    <location>
        <begin position="1720"/>
        <end position="1755"/>
    </location>
</feature>
<dbReference type="Proteomes" id="UP000076359">
    <property type="component" value="Unassembled WGS sequence"/>
</dbReference>
<dbReference type="VEuPathDB" id="PlasmoDB:PRCDC_1304300"/>
<dbReference type="KEGG" id="prei:PRSY57_1304300"/>
<dbReference type="VEuPathDB" id="PlasmoDB:PRG01_1307300"/>
<feature type="compositionally biased region" description="Acidic residues" evidence="2">
    <location>
        <begin position="2326"/>
        <end position="2353"/>
    </location>
</feature>
<evidence type="ECO:0000313" key="4">
    <source>
        <dbReference type="Proteomes" id="UP000076359"/>
    </source>
</evidence>
<feature type="compositionally biased region" description="Low complexity" evidence="2">
    <location>
        <begin position="1720"/>
        <end position="1729"/>
    </location>
</feature>
<feature type="compositionally biased region" description="Acidic residues" evidence="2">
    <location>
        <begin position="2208"/>
        <end position="2248"/>
    </location>
</feature>
<name>A0A151L697_PLARE</name>
<feature type="compositionally biased region" description="Low complexity" evidence="2">
    <location>
        <begin position="685"/>
        <end position="701"/>
    </location>
</feature>
<evidence type="ECO:0008006" key="5">
    <source>
        <dbReference type="Google" id="ProtNLM"/>
    </source>
</evidence>
<feature type="region of interest" description="Disordered" evidence="2">
    <location>
        <begin position="664"/>
        <end position="702"/>
    </location>
</feature>
<dbReference type="InterPro" id="IPR011989">
    <property type="entry name" value="ARM-like"/>
</dbReference>